<proteinExistence type="predicted"/>
<reference evidence="3" key="4">
    <citation type="submission" date="2019-03" db="UniProtKB">
        <authorList>
            <consortium name="EnsemblPlants"/>
        </authorList>
    </citation>
    <scope>IDENTIFICATION</scope>
</reference>
<dbReference type="SUPFAM" id="SSF56024">
    <property type="entry name" value="Phospholipase D/nuclease"/>
    <property type="match status" value="1"/>
</dbReference>
<name>A0A453KRZ0_AEGTS</name>
<dbReference type="Gene3D" id="3.30.870.10">
    <property type="entry name" value="Endonuclease Chain A"/>
    <property type="match status" value="1"/>
</dbReference>
<evidence type="ECO:0000313" key="3">
    <source>
        <dbReference type="EnsemblPlants" id="AET5Gv20493400.29"/>
    </source>
</evidence>
<keyword evidence="4" id="KW-1185">Reference proteome</keyword>
<evidence type="ECO:0000256" key="2">
    <source>
        <dbReference type="ARBA" id="ARBA00023098"/>
    </source>
</evidence>
<dbReference type="GO" id="GO:0005886">
    <property type="term" value="C:plasma membrane"/>
    <property type="evidence" value="ECO:0007669"/>
    <property type="project" value="TreeGrafter"/>
</dbReference>
<reference evidence="4" key="1">
    <citation type="journal article" date="2014" name="Science">
        <title>Ancient hybridizations among the ancestral genomes of bread wheat.</title>
        <authorList>
            <consortium name="International Wheat Genome Sequencing Consortium,"/>
            <person name="Marcussen T."/>
            <person name="Sandve S.R."/>
            <person name="Heier L."/>
            <person name="Spannagl M."/>
            <person name="Pfeifer M."/>
            <person name="Jakobsen K.S."/>
            <person name="Wulff B.B."/>
            <person name="Steuernagel B."/>
            <person name="Mayer K.F."/>
            <person name="Olsen O.A."/>
        </authorList>
    </citation>
    <scope>NUCLEOTIDE SEQUENCE [LARGE SCALE GENOMIC DNA]</scope>
    <source>
        <strain evidence="4">cv. AL8/78</strain>
    </source>
</reference>
<keyword evidence="2" id="KW-0443">Lipid metabolism</keyword>
<dbReference type="InterPro" id="IPR015679">
    <property type="entry name" value="PLipase_D_fam"/>
</dbReference>
<keyword evidence="1" id="KW-0677">Repeat</keyword>
<evidence type="ECO:0000256" key="1">
    <source>
        <dbReference type="ARBA" id="ARBA00022737"/>
    </source>
</evidence>
<dbReference type="PANTHER" id="PTHR18896">
    <property type="entry name" value="PHOSPHOLIPASE D"/>
    <property type="match status" value="1"/>
</dbReference>
<reference evidence="4" key="2">
    <citation type="journal article" date="2017" name="Nat. Plants">
        <title>The Aegilops tauschii genome reveals multiple impacts of transposons.</title>
        <authorList>
            <person name="Zhao G."/>
            <person name="Zou C."/>
            <person name="Li K."/>
            <person name="Wang K."/>
            <person name="Li T."/>
            <person name="Gao L."/>
            <person name="Zhang X."/>
            <person name="Wang H."/>
            <person name="Yang Z."/>
            <person name="Liu X."/>
            <person name="Jiang W."/>
            <person name="Mao L."/>
            <person name="Kong X."/>
            <person name="Jiao Y."/>
            <person name="Jia J."/>
        </authorList>
    </citation>
    <scope>NUCLEOTIDE SEQUENCE [LARGE SCALE GENOMIC DNA]</scope>
    <source>
        <strain evidence="4">cv. AL8/78</strain>
    </source>
</reference>
<reference evidence="3" key="3">
    <citation type="journal article" date="2017" name="Nature">
        <title>Genome sequence of the progenitor of the wheat D genome Aegilops tauschii.</title>
        <authorList>
            <person name="Luo M.C."/>
            <person name="Gu Y.Q."/>
            <person name="Puiu D."/>
            <person name="Wang H."/>
            <person name="Twardziok S.O."/>
            <person name="Deal K.R."/>
            <person name="Huo N."/>
            <person name="Zhu T."/>
            <person name="Wang L."/>
            <person name="Wang Y."/>
            <person name="McGuire P.E."/>
            <person name="Liu S."/>
            <person name="Long H."/>
            <person name="Ramasamy R.K."/>
            <person name="Rodriguez J.C."/>
            <person name="Van S.L."/>
            <person name="Yuan L."/>
            <person name="Wang Z."/>
            <person name="Xia Z."/>
            <person name="Xiao L."/>
            <person name="Anderson O.D."/>
            <person name="Ouyang S."/>
            <person name="Liang Y."/>
            <person name="Zimin A.V."/>
            <person name="Pertea G."/>
            <person name="Qi P."/>
            <person name="Bennetzen J.L."/>
            <person name="Dai X."/>
            <person name="Dawson M.W."/>
            <person name="Muller H.G."/>
            <person name="Kugler K."/>
            <person name="Rivarola-Duarte L."/>
            <person name="Spannagl M."/>
            <person name="Mayer K.F.X."/>
            <person name="Lu F.H."/>
            <person name="Bevan M.W."/>
            <person name="Leroy P."/>
            <person name="Li P."/>
            <person name="You F.M."/>
            <person name="Sun Q."/>
            <person name="Liu Z."/>
            <person name="Lyons E."/>
            <person name="Wicker T."/>
            <person name="Salzberg S.L."/>
            <person name="Devos K.M."/>
            <person name="Dvorak J."/>
        </authorList>
    </citation>
    <scope>NUCLEOTIDE SEQUENCE [LARGE SCALE GENOMIC DNA]</scope>
    <source>
        <strain evidence="3">cv. AL8/78</strain>
    </source>
</reference>
<dbReference type="GO" id="GO:0004630">
    <property type="term" value="F:phospholipase D activity"/>
    <property type="evidence" value="ECO:0007669"/>
    <property type="project" value="TreeGrafter"/>
</dbReference>
<organism evidence="3 4">
    <name type="scientific">Aegilops tauschii subsp. strangulata</name>
    <name type="common">Goatgrass</name>
    <dbReference type="NCBI Taxonomy" id="200361"/>
    <lineage>
        <taxon>Eukaryota</taxon>
        <taxon>Viridiplantae</taxon>
        <taxon>Streptophyta</taxon>
        <taxon>Embryophyta</taxon>
        <taxon>Tracheophyta</taxon>
        <taxon>Spermatophyta</taxon>
        <taxon>Magnoliopsida</taxon>
        <taxon>Liliopsida</taxon>
        <taxon>Poales</taxon>
        <taxon>Poaceae</taxon>
        <taxon>BOP clade</taxon>
        <taxon>Pooideae</taxon>
        <taxon>Triticodae</taxon>
        <taxon>Triticeae</taxon>
        <taxon>Triticinae</taxon>
        <taxon>Aegilops</taxon>
    </lineage>
</organism>
<dbReference type="GO" id="GO:0009395">
    <property type="term" value="P:phospholipid catabolic process"/>
    <property type="evidence" value="ECO:0007669"/>
    <property type="project" value="TreeGrafter"/>
</dbReference>
<dbReference type="Proteomes" id="UP000015105">
    <property type="component" value="Chromosome 5D"/>
</dbReference>
<protein>
    <submittedName>
        <fullName evidence="3">Uncharacterized protein</fullName>
    </submittedName>
</protein>
<reference evidence="3" key="5">
    <citation type="journal article" date="2021" name="G3 (Bethesda)">
        <title>Aegilops tauschii genome assembly Aet v5.0 features greater sequence contiguity and improved annotation.</title>
        <authorList>
            <person name="Wang L."/>
            <person name="Zhu T."/>
            <person name="Rodriguez J.C."/>
            <person name="Deal K.R."/>
            <person name="Dubcovsky J."/>
            <person name="McGuire P.E."/>
            <person name="Lux T."/>
            <person name="Spannagl M."/>
            <person name="Mayer K.F.X."/>
            <person name="Baldrich P."/>
            <person name="Meyers B.C."/>
            <person name="Huo N."/>
            <person name="Gu Y.Q."/>
            <person name="Zhou H."/>
            <person name="Devos K.M."/>
            <person name="Bennetzen J.L."/>
            <person name="Unver T."/>
            <person name="Budak H."/>
            <person name="Gulick P.J."/>
            <person name="Galiba G."/>
            <person name="Kalapos B."/>
            <person name="Nelson D.R."/>
            <person name="Li P."/>
            <person name="You F.M."/>
            <person name="Luo M.C."/>
            <person name="Dvorak J."/>
        </authorList>
    </citation>
    <scope>NUCLEOTIDE SEQUENCE [LARGE SCALE GENOMIC DNA]</scope>
    <source>
        <strain evidence="3">cv. AL8/78</strain>
    </source>
</reference>
<dbReference type="PANTHER" id="PTHR18896:SF189">
    <property type="entry name" value="PHOSPHOLIPASE D"/>
    <property type="match status" value="1"/>
</dbReference>
<dbReference type="AlphaFoldDB" id="A0A453KRZ0"/>
<evidence type="ECO:0000313" key="4">
    <source>
        <dbReference type="Proteomes" id="UP000015105"/>
    </source>
</evidence>
<dbReference type="Gramene" id="AET5Gv20493400.29">
    <property type="protein sequence ID" value="AET5Gv20493400.29"/>
    <property type="gene ID" value="AET5Gv20493400"/>
</dbReference>
<accession>A0A453KRZ0</accession>
<sequence>MEKIRKMENEQNAHVCEENDPENWHVQIFRSIDSGSVKGFPKDVQEAESQNLVCAKNLQIDKSIHNAYVKAIRSAQHFIYIENQYFIGSSYYWSSHKGAGAENLIPIELAIKIARKIAAREPFAAYIIIPMWPEGNPTTAPMQEILYWQVCAA</sequence>
<dbReference type="EnsemblPlants" id="AET5Gv20493400.29">
    <property type="protein sequence ID" value="AET5Gv20493400.29"/>
    <property type="gene ID" value="AET5Gv20493400"/>
</dbReference>